<comment type="subcellular location">
    <subcellularLocation>
        <location evidence="1 5">Nucleus</location>
    </subcellularLocation>
</comment>
<evidence type="ECO:0000256" key="5">
    <source>
        <dbReference type="RuleBase" id="RU364132"/>
    </source>
</evidence>
<proteinExistence type="inferred from homology"/>
<evidence type="ECO:0000313" key="8">
    <source>
        <dbReference type="RefSeq" id="XP_022235246.1"/>
    </source>
</evidence>
<accession>A0ABM1RV41</accession>
<dbReference type="Pfam" id="PF04939">
    <property type="entry name" value="RRS1"/>
    <property type="match status" value="1"/>
</dbReference>
<evidence type="ECO:0000256" key="2">
    <source>
        <dbReference type="ARBA" id="ARBA00010077"/>
    </source>
</evidence>
<sequence length="313" mass="36088">MAEIVEKVLARASETAEKFKPVTVSKDIDVEFDLGNLLVSDPNPINTKLLRTEQEDYIKALARDNTQLIINKIWELPTERFEDALVVKLPPPTTIVPREKPLPKAKPPTRWEQYAKKKGIQKRKKEKLVWDETVQDWKPRWGFKRVNNDKNDWLIEVPENSDPNIDYFGKKKEEKKERIAKNEFQRLRNIARAQKTKVPGVGITPSETPSKQQVNRNFFRCQTNGYFDSTQFEANVGDFNKEKGKNLQILKELQSKKPKLDVDKAVKTLSHEESQSGDKKKEPKRRSKSGGKKGANRKPFVGKGKGNKKGKKR</sequence>
<dbReference type="InterPro" id="IPR007023">
    <property type="entry name" value="Ribosom_reg"/>
</dbReference>
<evidence type="ECO:0000256" key="4">
    <source>
        <dbReference type="ARBA" id="ARBA00023242"/>
    </source>
</evidence>
<dbReference type="RefSeq" id="XP_022235246.1">
    <property type="nucleotide sequence ID" value="XM_022379538.1"/>
</dbReference>
<keyword evidence="7" id="KW-1185">Reference proteome</keyword>
<protein>
    <recommendedName>
        <fullName evidence="5">Ribosome biogenesis regulatory protein</fullName>
    </recommendedName>
</protein>
<feature type="compositionally biased region" description="Basic and acidic residues" evidence="6">
    <location>
        <begin position="253"/>
        <end position="281"/>
    </location>
</feature>
<evidence type="ECO:0000313" key="7">
    <source>
        <dbReference type="Proteomes" id="UP000694941"/>
    </source>
</evidence>
<evidence type="ECO:0000256" key="3">
    <source>
        <dbReference type="ARBA" id="ARBA00022517"/>
    </source>
</evidence>
<evidence type="ECO:0000256" key="6">
    <source>
        <dbReference type="SAM" id="MobiDB-lite"/>
    </source>
</evidence>
<dbReference type="PANTHER" id="PTHR17602">
    <property type="entry name" value="RIBOSOME BIOGENESIS REGULATORY PROTEIN"/>
    <property type="match status" value="1"/>
</dbReference>
<comment type="function">
    <text evidence="5">Involved in ribosomal large subunit assembly.</text>
</comment>
<comment type="similarity">
    <text evidence="2 5">Belongs to the RRS1 family.</text>
</comment>
<name>A0ABM1RV41_LIMPO</name>
<dbReference type="Proteomes" id="UP000694941">
    <property type="component" value="Unplaced"/>
</dbReference>
<evidence type="ECO:0000256" key="1">
    <source>
        <dbReference type="ARBA" id="ARBA00004123"/>
    </source>
</evidence>
<reference evidence="8" key="1">
    <citation type="submission" date="2025-08" db="UniProtKB">
        <authorList>
            <consortium name="RefSeq"/>
        </authorList>
    </citation>
    <scope>IDENTIFICATION</scope>
    <source>
        <tissue evidence="8">Muscle</tissue>
    </source>
</reference>
<keyword evidence="3 5" id="KW-0690">Ribosome biogenesis</keyword>
<keyword evidence="4 5" id="KW-0539">Nucleus</keyword>
<feature type="region of interest" description="Disordered" evidence="6">
    <location>
        <begin position="253"/>
        <end position="313"/>
    </location>
</feature>
<feature type="compositionally biased region" description="Basic residues" evidence="6">
    <location>
        <begin position="282"/>
        <end position="296"/>
    </location>
</feature>
<dbReference type="PANTHER" id="PTHR17602:SF4">
    <property type="entry name" value="RIBOSOME BIOGENESIS REGULATORY PROTEIN HOMOLOG"/>
    <property type="match status" value="1"/>
</dbReference>
<dbReference type="GeneID" id="106475429"/>
<organism evidence="7 8">
    <name type="scientific">Limulus polyphemus</name>
    <name type="common">Atlantic horseshoe crab</name>
    <dbReference type="NCBI Taxonomy" id="6850"/>
    <lineage>
        <taxon>Eukaryota</taxon>
        <taxon>Metazoa</taxon>
        <taxon>Ecdysozoa</taxon>
        <taxon>Arthropoda</taxon>
        <taxon>Chelicerata</taxon>
        <taxon>Merostomata</taxon>
        <taxon>Xiphosura</taxon>
        <taxon>Limulidae</taxon>
        <taxon>Limulus</taxon>
    </lineage>
</organism>
<gene>
    <name evidence="8" type="primary">LOC106475429</name>
</gene>